<comment type="caution">
    <text evidence="2">The sequence shown here is derived from an EMBL/GenBank/DDBJ whole genome shotgun (WGS) entry which is preliminary data.</text>
</comment>
<reference evidence="2" key="1">
    <citation type="journal article" date="2022" name="Int. J. Mol. Sci.">
        <title>Draft Genome of Tanacetum Coccineum: Genomic Comparison of Closely Related Tanacetum-Family Plants.</title>
        <authorList>
            <person name="Yamashiro T."/>
            <person name="Shiraishi A."/>
            <person name="Nakayama K."/>
            <person name="Satake H."/>
        </authorList>
    </citation>
    <scope>NUCLEOTIDE SEQUENCE</scope>
</reference>
<evidence type="ECO:0000313" key="2">
    <source>
        <dbReference type="EMBL" id="GJT85220.1"/>
    </source>
</evidence>
<feature type="domain" description="CCHC-type" evidence="1">
    <location>
        <begin position="144"/>
        <end position="160"/>
    </location>
</feature>
<dbReference type="SUPFAM" id="SSF57756">
    <property type="entry name" value="Retrovirus zinc finger-like domains"/>
    <property type="match status" value="1"/>
</dbReference>
<evidence type="ECO:0000259" key="1">
    <source>
        <dbReference type="SMART" id="SM00343"/>
    </source>
</evidence>
<reference evidence="2" key="2">
    <citation type="submission" date="2022-01" db="EMBL/GenBank/DDBJ databases">
        <authorList>
            <person name="Yamashiro T."/>
            <person name="Shiraishi A."/>
            <person name="Satake H."/>
            <person name="Nakayama K."/>
        </authorList>
    </citation>
    <scope>NUCLEOTIDE SEQUENCE</scope>
</reference>
<keyword evidence="3" id="KW-1185">Reference proteome</keyword>
<dbReference type="InterPro" id="IPR036875">
    <property type="entry name" value="Znf_CCHC_sf"/>
</dbReference>
<dbReference type="Proteomes" id="UP001151760">
    <property type="component" value="Unassembled WGS sequence"/>
</dbReference>
<name>A0ABQ5HBG0_9ASTR</name>
<gene>
    <name evidence="2" type="ORF">Tco_1066937</name>
</gene>
<feature type="domain" description="CCHC-type" evidence="1">
    <location>
        <begin position="124"/>
        <end position="140"/>
    </location>
</feature>
<dbReference type="SMART" id="SM00343">
    <property type="entry name" value="ZnF_C2HC"/>
    <property type="match status" value="2"/>
</dbReference>
<dbReference type="Gene3D" id="4.10.60.10">
    <property type="entry name" value="Zinc finger, CCHC-type"/>
    <property type="match status" value="1"/>
</dbReference>
<dbReference type="InterPro" id="IPR001878">
    <property type="entry name" value="Znf_CCHC"/>
</dbReference>
<organism evidence="2 3">
    <name type="scientific">Tanacetum coccineum</name>
    <dbReference type="NCBI Taxonomy" id="301880"/>
    <lineage>
        <taxon>Eukaryota</taxon>
        <taxon>Viridiplantae</taxon>
        <taxon>Streptophyta</taxon>
        <taxon>Embryophyta</taxon>
        <taxon>Tracheophyta</taxon>
        <taxon>Spermatophyta</taxon>
        <taxon>Magnoliopsida</taxon>
        <taxon>eudicotyledons</taxon>
        <taxon>Gunneridae</taxon>
        <taxon>Pentapetalae</taxon>
        <taxon>asterids</taxon>
        <taxon>campanulids</taxon>
        <taxon>Asterales</taxon>
        <taxon>Asteraceae</taxon>
        <taxon>Asteroideae</taxon>
        <taxon>Anthemideae</taxon>
        <taxon>Anthemidinae</taxon>
        <taxon>Tanacetum</taxon>
    </lineage>
</organism>
<proteinExistence type="predicted"/>
<evidence type="ECO:0000313" key="3">
    <source>
        <dbReference type="Proteomes" id="UP001151760"/>
    </source>
</evidence>
<sequence length="238" mass="28093">MEVNEMWKFFNDLIRYYPKYHGNEKVKVERFQRMLRDDIREVISPFKCTSLDDLLSRARVREANLLRKKSKEDKEIKRKLEFGDRDAKNHKQDHKRRSDVTQIKTPCKKCHKTHLGVCRADLLGCYKCGALNHMNNDFKKSMILCYNYNQVGHKSNECPNPKVIEAKPLKSIKEEKVENVKVSNPKAHVYVMAAKEDKLVHDVVTGFDYFYFHTRCMLYDWVQGLVVSYELANSIPNK</sequence>
<protein>
    <submittedName>
        <fullName evidence="2">Zinc finger, CCHC-type, retrotransposon gag domain protein</fullName>
    </submittedName>
</protein>
<dbReference type="EMBL" id="BQNB010019430">
    <property type="protein sequence ID" value="GJT85220.1"/>
    <property type="molecule type" value="Genomic_DNA"/>
</dbReference>
<accession>A0ABQ5HBG0</accession>